<dbReference type="Gene3D" id="1.20.1250.20">
    <property type="entry name" value="MFS general substrate transporter like domains"/>
    <property type="match status" value="1"/>
</dbReference>
<feature type="transmembrane region" description="Helical" evidence="7">
    <location>
        <begin position="49"/>
        <end position="67"/>
    </location>
</feature>
<dbReference type="InterPro" id="IPR011701">
    <property type="entry name" value="MFS"/>
</dbReference>
<accession>A0A919Q2S6</accession>
<dbReference type="GO" id="GO:0005886">
    <property type="term" value="C:plasma membrane"/>
    <property type="evidence" value="ECO:0007669"/>
    <property type="project" value="UniProtKB-SubCell"/>
</dbReference>
<evidence type="ECO:0000313" key="10">
    <source>
        <dbReference type="Proteomes" id="UP000652354"/>
    </source>
</evidence>
<dbReference type="InterPro" id="IPR036259">
    <property type="entry name" value="MFS_trans_sf"/>
</dbReference>
<comment type="caution">
    <text evidence="9">The sequence shown here is derived from an EMBL/GenBank/DDBJ whole genome shotgun (WGS) entry which is preliminary data.</text>
</comment>
<evidence type="ECO:0000256" key="7">
    <source>
        <dbReference type="SAM" id="Phobius"/>
    </source>
</evidence>
<feature type="transmembrane region" description="Helical" evidence="7">
    <location>
        <begin position="366"/>
        <end position="390"/>
    </location>
</feature>
<feature type="transmembrane region" description="Helical" evidence="7">
    <location>
        <begin position="444"/>
        <end position="466"/>
    </location>
</feature>
<evidence type="ECO:0000256" key="3">
    <source>
        <dbReference type="ARBA" id="ARBA00022692"/>
    </source>
</evidence>
<proteinExistence type="predicted"/>
<feature type="transmembrane region" description="Helical" evidence="7">
    <location>
        <begin position="341"/>
        <end position="360"/>
    </location>
</feature>
<dbReference type="PROSITE" id="PS50850">
    <property type="entry name" value="MFS"/>
    <property type="match status" value="1"/>
</dbReference>
<comment type="subcellular location">
    <subcellularLocation>
        <location evidence="1">Cell membrane</location>
        <topology evidence="1">Multi-pass membrane protein</topology>
    </subcellularLocation>
</comment>
<dbReference type="SUPFAM" id="SSF103473">
    <property type="entry name" value="MFS general substrate transporter"/>
    <property type="match status" value="1"/>
</dbReference>
<keyword evidence="5 7" id="KW-0472">Membrane</keyword>
<keyword evidence="2" id="KW-0813">Transport</keyword>
<organism evidence="9 10">
    <name type="scientific">Demequina activiva</name>
    <dbReference type="NCBI Taxonomy" id="1582364"/>
    <lineage>
        <taxon>Bacteria</taxon>
        <taxon>Bacillati</taxon>
        <taxon>Actinomycetota</taxon>
        <taxon>Actinomycetes</taxon>
        <taxon>Micrococcales</taxon>
        <taxon>Demequinaceae</taxon>
        <taxon>Demequina</taxon>
    </lineage>
</organism>
<dbReference type="InterPro" id="IPR020846">
    <property type="entry name" value="MFS_dom"/>
</dbReference>
<feature type="transmembrane region" description="Helical" evidence="7">
    <location>
        <begin position="79"/>
        <end position="96"/>
    </location>
</feature>
<evidence type="ECO:0000256" key="2">
    <source>
        <dbReference type="ARBA" id="ARBA00022448"/>
    </source>
</evidence>
<keyword evidence="3 7" id="KW-0812">Transmembrane</keyword>
<feature type="transmembrane region" description="Helical" evidence="7">
    <location>
        <begin position="229"/>
        <end position="248"/>
    </location>
</feature>
<reference evidence="9" key="1">
    <citation type="submission" date="2021-01" db="EMBL/GenBank/DDBJ databases">
        <title>Whole genome shotgun sequence of Demequina activiva NBRC 110675.</title>
        <authorList>
            <person name="Komaki H."/>
            <person name="Tamura T."/>
        </authorList>
    </citation>
    <scope>NUCLEOTIDE SEQUENCE</scope>
    <source>
        <strain evidence="9">NBRC 110675</strain>
    </source>
</reference>
<gene>
    <name evidence="9" type="ORF">Dac01nite_05780</name>
</gene>
<dbReference type="Pfam" id="PF07690">
    <property type="entry name" value="MFS_1"/>
    <property type="match status" value="1"/>
</dbReference>
<feature type="transmembrane region" description="Helical" evidence="7">
    <location>
        <begin position="204"/>
        <end position="223"/>
    </location>
</feature>
<feature type="domain" description="Major facilitator superfamily (MFS) profile" evidence="8">
    <location>
        <begin position="8"/>
        <end position="470"/>
    </location>
</feature>
<protein>
    <submittedName>
        <fullName evidence="9">MFS transporter</fullName>
    </submittedName>
</protein>
<name>A0A919Q2S6_9MICO</name>
<keyword evidence="10" id="KW-1185">Reference proteome</keyword>
<feature type="transmembrane region" description="Helical" evidence="7">
    <location>
        <begin position="102"/>
        <end position="123"/>
    </location>
</feature>
<feature type="transmembrane region" description="Helical" evidence="7">
    <location>
        <begin position="268"/>
        <end position="287"/>
    </location>
</feature>
<dbReference type="Proteomes" id="UP000652354">
    <property type="component" value="Unassembled WGS sequence"/>
</dbReference>
<feature type="transmembrane region" description="Helical" evidence="7">
    <location>
        <begin position="411"/>
        <end position="432"/>
    </location>
</feature>
<dbReference type="GO" id="GO:0022857">
    <property type="term" value="F:transmembrane transporter activity"/>
    <property type="evidence" value="ECO:0007669"/>
    <property type="project" value="InterPro"/>
</dbReference>
<feature type="transmembrane region" description="Helical" evidence="7">
    <location>
        <begin position="169"/>
        <end position="192"/>
    </location>
</feature>
<feature type="transmembrane region" description="Helical" evidence="7">
    <location>
        <begin position="144"/>
        <end position="163"/>
    </location>
</feature>
<dbReference type="EMBL" id="BONR01000001">
    <property type="protein sequence ID" value="GIG53826.1"/>
    <property type="molecule type" value="Genomic_DNA"/>
</dbReference>
<evidence type="ECO:0000259" key="8">
    <source>
        <dbReference type="PROSITE" id="PS50850"/>
    </source>
</evidence>
<dbReference type="RefSeq" id="WP_203653250.1">
    <property type="nucleotide sequence ID" value="NZ_BONR01000001.1"/>
</dbReference>
<evidence type="ECO:0000256" key="5">
    <source>
        <dbReference type="ARBA" id="ARBA00023136"/>
    </source>
</evidence>
<feature type="transmembrane region" description="Helical" evidence="7">
    <location>
        <begin position="307"/>
        <end position="329"/>
    </location>
</feature>
<evidence type="ECO:0000256" key="1">
    <source>
        <dbReference type="ARBA" id="ARBA00004651"/>
    </source>
</evidence>
<dbReference type="PANTHER" id="PTHR42718:SF9">
    <property type="entry name" value="MAJOR FACILITATOR SUPERFAMILY MULTIDRUG TRANSPORTER MFSC"/>
    <property type="match status" value="1"/>
</dbReference>
<feature type="region of interest" description="Disordered" evidence="6">
    <location>
        <begin position="491"/>
        <end position="517"/>
    </location>
</feature>
<dbReference type="PANTHER" id="PTHR42718">
    <property type="entry name" value="MAJOR FACILITATOR SUPERFAMILY MULTIDRUG TRANSPORTER MFSC"/>
    <property type="match status" value="1"/>
</dbReference>
<evidence type="ECO:0000256" key="4">
    <source>
        <dbReference type="ARBA" id="ARBA00022989"/>
    </source>
</evidence>
<evidence type="ECO:0000256" key="6">
    <source>
        <dbReference type="SAM" id="MobiDB-lite"/>
    </source>
</evidence>
<dbReference type="AlphaFoldDB" id="A0A919Q2S6"/>
<keyword evidence="4 7" id="KW-1133">Transmembrane helix</keyword>
<evidence type="ECO:0000313" key="9">
    <source>
        <dbReference type="EMBL" id="GIG53826.1"/>
    </source>
</evidence>
<sequence>MVNRKRTALAGGVVGALVVVEGTSGVLQGYYTPLFTDIARNLGITDADINWFEAAQLLLSSIVVPVLARLGDMFGHRRILIASLIVTMIASFGIAFAPTFPWFVAAWALQGFYVVWLPLNVAIIFSRARNEPDGAALTRKGAGVIVVALQAGAIAGALAGGQLGGMLPLWLTLCVPAALVTIALIVVLLKVPDPGVRGGGTIDTRGTSLLTIALLAIMGGLSLVRVDGITVWVVGMVMIGVALLWAFVKVEERTEHPLVDIGMLRSPALWPVIATAALFGVSVLGAQGPLSTFARTDPDEVGYGLGLTSATASYVIGAYVMSLLVGAGVFSKVSAMLTPRLVLIGASALVALGYLALIPFHGDVVQVVACMVVAGLGSGALVAALPAAAAAAAPPEHTGVATGLTNTTKTIGGAFASAAFAIALASGATAALDGGETDAGSLSGYITVWAICGGTALVAMVFLFAVPKVAFTSSADALVAEAGVPGSGVPIPGALVDEAPPMGDGTPGDPVPEEGER</sequence>